<evidence type="ECO:0000313" key="3">
    <source>
        <dbReference type="Proteomes" id="UP000683925"/>
    </source>
</evidence>
<feature type="transmembrane region" description="Helical" evidence="1">
    <location>
        <begin position="148"/>
        <end position="165"/>
    </location>
</feature>
<evidence type="ECO:0008006" key="4">
    <source>
        <dbReference type="Google" id="ProtNLM"/>
    </source>
</evidence>
<dbReference type="EMBL" id="CAJJDP010000052">
    <property type="protein sequence ID" value="CAD8168461.1"/>
    <property type="molecule type" value="Genomic_DNA"/>
</dbReference>
<feature type="transmembrane region" description="Helical" evidence="1">
    <location>
        <begin position="171"/>
        <end position="191"/>
    </location>
</feature>
<dbReference type="Proteomes" id="UP000683925">
    <property type="component" value="Unassembled WGS sequence"/>
</dbReference>
<dbReference type="AlphaFoldDB" id="A0A8S1UUX5"/>
<organism evidence="2 3">
    <name type="scientific">Paramecium octaurelia</name>
    <dbReference type="NCBI Taxonomy" id="43137"/>
    <lineage>
        <taxon>Eukaryota</taxon>
        <taxon>Sar</taxon>
        <taxon>Alveolata</taxon>
        <taxon>Ciliophora</taxon>
        <taxon>Intramacronucleata</taxon>
        <taxon>Oligohymenophorea</taxon>
        <taxon>Peniculida</taxon>
        <taxon>Parameciidae</taxon>
        <taxon>Paramecium</taxon>
    </lineage>
</organism>
<keyword evidence="1" id="KW-0812">Transmembrane</keyword>
<sequence>MKYLTSQNLLQFFKIIVLNNFCFQFLNFFLSYQPQPLIEKIWRDIKSYLSLQAIKQRNLRINFTQLASNQKKVFGDRRSSGIRRRDFLPSRSSQLPETTLSHALQGSFQSSGLRVYIYLQKIKLLAQHVKYSQIDVNLVKQTPIELTILYYFLAIVKLIFMIQGFRFVNNAIILVCYVMLMGYINVLAANLKHHLLEYQMERSANVFLEITIMDFLQIANNAIIHVQAEIILQHIAHLASTQDIQIKINVLAILAIFIKGQVIVVNPIQSVMIAISIQNYAQNVILIAQDYRNLILILAIVNKVQLKQMDNVRNVK</sequence>
<evidence type="ECO:0000256" key="1">
    <source>
        <dbReference type="SAM" id="Phobius"/>
    </source>
</evidence>
<gene>
    <name evidence="2" type="ORF">POCTA_138.1.T0520001</name>
</gene>
<evidence type="ECO:0000313" key="2">
    <source>
        <dbReference type="EMBL" id="CAD8168461.1"/>
    </source>
</evidence>
<accession>A0A8S1UUX5</accession>
<reference evidence="2" key="1">
    <citation type="submission" date="2021-01" db="EMBL/GenBank/DDBJ databases">
        <authorList>
            <consortium name="Genoscope - CEA"/>
            <person name="William W."/>
        </authorList>
    </citation>
    <scope>NUCLEOTIDE SEQUENCE</scope>
</reference>
<comment type="caution">
    <text evidence="2">The sequence shown here is derived from an EMBL/GenBank/DDBJ whole genome shotgun (WGS) entry which is preliminary data.</text>
</comment>
<keyword evidence="1" id="KW-0472">Membrane</keyword>
<proteinExistence type="predicted"/>
<protein>
    <recommendedName>
        <fullName evidence="4">Transmembrane protein</fullName>
    </recommendedName>
</protein>
<keyword evidence="1" id="KW-1133">Transmembrane helix</keyword>
<name>A0A8S1UUX5_PAROT</name>
<keyword evidence="3" id="KW-1185">Reference proteome</keyword>
<feature type="transmembrane region" description="Helical" evidence="1">
    <location>
        <begin position="12"/>
        <end position="30"/>
    </location>
</feature>